<gene>
    <name evidence="2" type="ORF">Ahy_A04g020375</name>
</gene>
<keyword evidence="1" id="KW-0732">Signal</keyword>
<accession>A0A445DHK2</accession>
<evidence type="ECO:0000256" key="1">
    <source>
        <dbReference type="SAM" id="SignalP"/>
    </source>
</evidence>
<name>A0A445DHK2_ARAHY</name>
<organism evidence="2 3">
    <name type="scientific">Arachis hypogaea</name>
    <name type="common">Peanut</name>
    <dbReference type="NCBI Taxonomy" id="3818"/>
    <lineage>
        <taxon>Eukaryota</taxon>
        <taxon>Viridiplantae</taxon>
        <taxon>Streptophyta</taxon>
        <taxon>Embryophyta</taxon>
        <taxon>Tracheophyta</taxon>
        <taxon>Spermatophyta</taxon>
        <taxon>Magnoliopsida</taxon>
        <taxon>eudicotyledons</taxon>
        <taxon>Gunneridae</taxon>
        <taxon>Pentapetalae</taxon>
        <taxon>rosids</taxon>
        <taxon>fabids</taxon>
        <taxon>Fabales</taxon>
        <taxon>Fabaceae</taxon>
        <taxon>Papilionoideae</taxon>
        <taxon>50 kb inversion clade</taxon>
        <taxon>dalbergioids sensu lato</taxon>
        <taxon>Dalbergieae</taxon>
        <taxon>Pterocarpus clade</taxon>
        <taxon>Arachis</taxon>
    </lineage>
</organism>
<feature type="chain" id="PRO_5019012200" evidence="1">
    <location>
        <begin position="17"/>
        <end position="60"/>
    </location>
</feature>
<reference evidence="2 3" key="1">
    <citation type="submission" date="2019-01" db="EMBL/GenBank/DDBJ databases">
        <title>Sequencing of cultivated peanut Arachis hypogaea provides insights into genome evolution and oil improvement.</title>
        <authorList>
            <person name="Chen X."/>
        </authorList>
    </citation>
    <scope>NUCLEOTIDE SEQUENCE [LARGE SCALE GENOMIC DNA]</scope>
    <source>
        <strain evidence="3">cv. Fuhuasheng</strain>
        <tissue evidence="2">Leaves</tissue>
    </source>
</reference>
<keyword evidence="3" id="KW-1185">Reference proteome</keyword>
<comment type="caution">
    <text evidence="2">The sequence shown here is derived from an EMBL/GenBank/DDBJ whole genome shotgun (WGS) entry which is preliminary data.</text>
</comment>
<dbReference type="EMBL" id="SDMP01000004">
    <property type="protein sequence ID" value="RYR62663.1"/>
    <property type="molecule type" value="Genomic_DNA"/>
</dbReference>
<feature type="signal peptide" evidence="1">
    <location>
        <begin position="1"/>
        <end position="16"/>
    </location>
</feature>
<evidence type="ECO:0000313" key="2">
    <source>
        <dbReference type="EMBL" id="RYR62663.1"/>
    </source>
</evidence>
<sequence length="60" mass="6781">MANLVVFGVCLRLVGALQELVWLSKLLWPWHMEGGVLVDGNQSWTLSERSHLIGEANRSY</sequence>
<protein>
    <submittedName>
        <fullName evidence="2">Uncharacterized protein</fullName>
    </submittedName>
</protein>
<evidence type="ECO:0000313" key="3">
    <source>
        <dbReference type="Proteomes" id="UP000289738"/>
    </source>
</evidence>
<dbReference type="AlphaFoldDB" id="A0A445DHK2"/>
<dbReference type="Proteomes" id="UP000289738">
    <property type="component" value="Chromosome A04"/>
</dbReference>
<proteinExistence type="predicted"/>